<comment type="caution">
    <text evidence="1">The sequence shown here is derived from an EMBL/GenBank/DDBJ whole genome shotgun (WGS) entry which is preliminary data.</text>
</comment>
<name>A0ACB8T6I3_9AGAM</name>
<accession>A0ACB8T6I3</accession>
<keyword evidence="2" id="KW-1185">Reference proteome</keyword>
<proteinExistence type="predicted"/>
<reference evidence="1" key="1">
    <citation type="submission" date="2021-03" db="EMBL/GenBank/DDBJ databases">
        <authorList>
            <consortium name="DOE Joint Genome Institute"/>
            <person name="Ahrendt S."/>
            <person name="Looney B.P."/>
            <person name="Miyauchi S."/>
            <person name="Morin E."/>
            <person name="Drula E."/>
            <person name="Courty P.E."/>
            <person name="Chicoki N."/>
            <person name="Fauchery L."/>
            <person name="Kohler A."/>
            <person name="Kuo A."/>
            <person name="Labutti K."/>
            <person name="Pangilinan J."/>
            <person name="Lipzen A."/>
            <person name="Riley R."/>
            <person name="Andreopoulos W."/>
            <person name="He G."/>
            <person name="Johnson J."/>
            <person name="Barry K.W."/>
            <person name="Grigoriev I.V."/>
            <person name="Nagy L."/>
            <person name="Hibbett D."/>
            <person name="Henrissat B."/>
            <person name="Matheny P.B."/>
            <person name="Labbe J."/>
            <person name="Martin F."/>
        </authorList>
    </citation>
    <scope>NUCLEOTIDE SEQUENCE</scope>
    <source>
        <strain evidence="1">HHB10654</strain>
    </source>
</reference>
<sequence>MFFTAFSRVLPCFSALRCVAMVTRVLGCRWAGRSWGMGVFVGAVARDAVVWSSASISALFVAMHLMSLFAAFSSYPGYQAVSRLGASLVRVRVSIWWRFPGALCSLIIDDALGERLVSKQLTPSSS</sequence>
<evidence type="ECO:0000313" key="1">
    <source>
        <dbReference type="EMBL" id="KAI0064369.1"/>
    </source>
</evidence>
<protein>
    <submittedName>
        <fullName evidence="1">Uncharacterized protein</fullName>
    </submittedName>
</protein>
<dbReference type="EMBL" id="MU277199">
    <property type="protein sequence ID" value="KAI0064369.1"/>
    <property type="molecule type" value="Genomic_DNA"/>
</dbReference>
<dbReference type="Proteomes" id="UP000814140">
    <property type="component" value="Unassembled WGS sequence"/>
</dbReference>
<evidence type="ECO:0000313" key="2">
    <source>
        <dbReference type="Proteomes" id="UP000814140"/>
    </source>
</evidence>
<gene>
    <name evidence="1" type="ORF">BV25DRAFT_314651</name>
</gene>
<reference evidence="1" key="2">
    <citation type="journal article" date="2022" name="New Phytol.">
        <title>Evolutionary transition to the ectomycorrhizal habit in the genomes of a hyperdiverse lineage of mushroom-forming fungi.</title>
        <authorList>
            <person name="Looney B."/>
            <person name="Miyauchi S."/>
            <person name="Morin E."/>
            <person name="Drula E."/>
            <person name="Courty P.E."/>
            <person name="Kohler A."/>
            <person name="Kuo A."/>
            <person name="LaButti K."/>
            <person name="Pangilinan J."/>
            <person name="Lipzen A."/>
            <person name="Riley R."/>
            <person name="Andreopoulos W."/>
            <person name="He G."/>
            <person name="Johnson J."/>
            <person name="Nolan M."/>
            <person name="Tritt A."/>
            <person name="Barry K.W."/>
            <person name="Grigoriev I.V."/>
            <person name="Nagy L.G."/>
            <person name="Hibbett D."/>
            <person name="Henrissat B."/>
            <person name="Matheny P.B."/>
            <person name="Labbe J."/>
            <person name="Martin F.M."/>
        </authorList>
    </citation>
    <scope>NUCLEOTIDE SEQUENCE</scope>
    <source>
        <strain evidence="1">HHB10654</strain>
    </source>
</reference>
<organism evidence="1 2">
    <name type="scientific">Artomyces pyxidatus</name>
    <dbReference type="NCBI Taxonomy" id="48021"/>
    <lineage>
        <taxon>Eukaryota</taxon>
        <taxon>Fungi</taxon>
        <taxon>Dikarya</taxon>
        <taxon>Basidiomycota</taxon>
        <taxon>Agaricomycotina</taxon>
        <taxon>Agaricomycetes</taxon>
        <taxon>Russulales</taxon>
        <taxon>Auriscalpiaceae</taxon>
        <taxon>Artomyces</taxon>
    </lineage>
</organism>